<dbReference type="AlphaFoldDB" id="X1IY34"/>
<evidence type="ECO:0008006" key="2">
    <source>
        <dbReference type="Google" id="ProtNLM"/>
    </source>
</evidence>
<proteinExistence type="predicted"/>
<dbReference type="EMBL" id="BARU01026108">
    <property type="protein sequence ID" value="GAH74165.1"/>
    <property type="molecule type" value="Genomic_DNA"/>
</dbReference>
<comment type="caution">
    <text evidence="1">The sequence shown here is derived from an EMBL/GenBank/DDBJ whole genome shotgun (WGS) entry which is preliminary data.</text>
</comment>
<sequence>MMKEKQTVTSFLESESKLLILLRSEHVSTYQGRWGGISGSVDGDKTPDEQALLEIKEETCLSGKTSN</sequence>
<accession>X1IY34</accession>
<organism evidence="1">
    <name type="scientific">marine sediment metagenome</name>
    <dbReference type="NCBI Taxonomy" id="412755"/>
    <lineage>
        <taxon>unclassified sequences</taxon>
        <taxon>metagenomes</taxon>
        <taxon>ecological metagenomes</taxon>
    </lineage>
</organism>
<dbReference type="InterPro" id="IPR015797">
    <property type="entry name" value="NUDIX_hydrolase-like_dom_sf"/>
</dbReference>
<dbReference type="SUPFAM" id="SSF55811">
    <property type="entry name" value="Nudix"/>
    <property type="match status" value="1"/>
</dbReference>
<reference evidence="1" key="1">
    <citation type="journal article" date="2014" name="Front. Microbiol.">
        <title>High frequency of phylogenetically diverse reductive dehalogenase-homologous genes in deep subseafloor sedimentary metagenomes.</title>
        <authorList>
            <person name="Kawai M."/>
            <person name="Futagami T."/>
            <person name="Toyoda A."/>
            <person name="Takaki Y."/>
            <person name="Nishi S."/>
            <person name="Hori S."/>
            <person name="Arai W."/>
            <person name="Tsubouchi T."/>
            <person name="Morono Y."/>
            <person name="Uchiyama I."/>
            <person name="Ito T."/>
            <person name="Fujiyama A."/>
            <person name="Inagaki F."/>
            <person name="Takami H."/>
        </authorList>
    </citation>
    <scope>NUCLEOTIDE SEQUENCE</scope>
    <source>
        <strain evidence="1">Expedition CK06-06</strain>
    </source>
</reference>
<gene>
    <name evidence="1" type="ORF">S03H2_41980</name>
</gene>
<dbReference type="Gene3D" id="3.90.79.10">
    <property type="entry name" value="Nucleoside Triphosphate Pyrophosphohydrolase"/>
    <property type="match status" value="1"/>
</dbReference>
<evidence type="ECO:0000313" key="1">
    <source>
        <dbReference type="EMBL" id="GAH74165.1"/>
    </source>
</evidence>
<protein>
    <recommendedName>
        <fullName evidence="2">Nudix hydrolase domain-containing protein</fullName>
    </recommendedName>
</protein>
<name>X1IY34_9ZZZZ</name>